<keyword evidence="1" id="KW-0479">Metal-binding</keyword>
<dbReference type="Gene3D" id="4.10.1110.10">
    <property type="entry name" value="AN1-like Zinc finger"/>
    <property type="match status" value="2"/>
</dbReference>
<feature type="domain" description="AN1-type" evidence="6">
    <location>
        <begin position="9"/>
        <end position="57"/>
    </location>
</feature>
<keyword evidence="2 4" id="KW-0863">Zinc-finger</keyword>
<gene>
    <name evidence="7" type="ORF">BOX15_Mlig004506g1</name>
</gene>
<accession>A0A267EDT1</accession>
<dbReference type="PANTHER" id="PTHR14677">
    <property type="entry name" value="ARSENITE INDUCUBLE RNA ASSOCIATED PROTEIN AIP-1-RELATED"/>
    <property type="match status" value="1"/>
</dbReference>
<dbReference type="OrthoDB" id="431929at2759"/>
<evidence type="ECO:0000313" key="8">
    <source>
        <dbReference type="Proteomes" id="UP000215902"/>
    </source>
</evidence>
<reference evidence="7 8" key="1">
    <citation type="submission" date="2017-06" db="EMBL/GenBank/DDBJ databases">
        <title>A platform for efficient transgenesis in Macrostomum lignano, a flatworm model organism for stem cell research.</title>
        <authorList>
            <person name="Berezikov E."/>
        </authorList>
    </citation>
    <scope>NUCLEOTIDE SEQUENCE [LARGE SCALE GENOMIC DNA]</scope>
    <source>
        <strain evidence="7">DV1</strain>
        <tissue evidence="7">Whole organism</tissue>
    </source>
</reference>
<dbReference type="PANTHER" id="PTHR14677:SF20">
    <property type="entry name" value="ZINC FINGER AN1-TYPE CONTAINING 2A-RELATED"/>
    <property type="match status" value="1"/>
</dbReference>
<dbReference type="InterPro" id="IPR000058">
    <property type="entry name" value="Znf_AN1"/>
</dbReference>
<dbReference type="STRING" id="282301.A0A267EDT1"/>
<dbReference type="SMART" id="SM00154">
    <property type="entry name" value="ZnF_AN1"/>
    <property type="match status" value="2"/>
</dbReference>
<dbReference type="AlphaFoldDB" id="A0A267EDT1"/>
<evidence type="ECO:0000256" key="4">
    <source>
        <dbReference type="PROSITE-ProRule" id="PRU00449"/>
    </source>
</evidence>
<name>A0A267EDT1_9PLAT</name>
<evidence type="ECO:0000256" key="2">
    <source>
        <dbReference type="ARBA" id="ARBA00022771"/>
    </source>
</evidence>
<dbReference type="GO" id="GO:0005737">
    <property type="term" value="C:cytoplasm"/>
    <property type="evidence" value="ECO:0007669"/>
    <property type="project" value="TreeGrafter"/>
</dbReference>
<protein>
    <recommendedName>
        <fullName evidence="6">AN1-type domain-containing protein</fullName>
    </recommendedName>
</protein>
<evidence type="ECO:0000256" key="5">
    <source>
        <dbReference type="SAM" id="MobiDB-lite"/>
    </source>
</evidence>
<evidence type="ECO:0000313" key="7">
    <source>
        <dbReference type="EMBL" id="PAA58892.1"/>
    </source>
</evidence>
<dbReference type="InterPro" id="IPR035896">
    <property type="entry name" value="AN1-like_Znf"/>
</dbReference>
<organism evidence="7 8">
    <name type="scientific">Macrostomum lignano</name>
    <dbReference type="NCBI Taxonomy" id="282301"/>
    <lineage>
        <taxon>Eukaryota</taxon>
        <taxon>Metazoa</taxon>
        <taxon>Spiralia</taxon>
        <taxon>Lophotrochozoa</taxon>
        <taxon>Platyhelminthes</taxon>
        <taxon>Rhabditophora</taxon>
        <taxon>Macrostomorpha</taxon>
        <taxon>Macrostomida</taxon>
        <taxon>Macrostomidae</taxon>
        <taxon>Macrostomum</taxon>
    </lineage>
</organism>
<keyword evidence="8" id="KW-1185">Reference proteome</keyword>
<feature type="compositionally biased region" description="Basic and acidic residues" evidence="5">
    <location>
        <begin position="140"/>
        <end position="151"/>
    </location>
</feature>
<dbReference type="PROSITE" id="PS51039">
    <property type="entry name" value="ZF_AN1"/>
    <property type="match status" value="1"/>
</dbReference>
<dbReference type="Proteomes" id="UP000215902">
    <property type="component" value="Unassembled WGS sequence"/>
</dbReference>
<feature type="region of interest" description="Disordered" evidence="5">
    <location>
        <begin position="140"/>
        <end position="163"/>
    </location>
</feature>
<evidence type="ECO:0000256" key="3">
    <source>
        <dbReference type="ARBA" id="ARBA00022833"/>
    </source>
</evidence>
<keyword evidence="3" id="KW-0862">Zinc</keyword>
<feature type="non-terminal residue" evidence="7">
    <location>
        <position position="1"/>
    </location>
</feature>
<dbReference type="EMBL" id="NIVC01002322">
    <property type="protein sequence ID" value="PAA58892.1"/>
    <property type="molecule type" value="Genomic_DNA"/>
</dbReference>
<dbReference type="SUPFAM" id="SSF118310">
    <property type="entry name" value="AN1-like Zinc finger"/>
    <property type="match status" value="2"/>
</dbReference>
<sequence length="299" mass="32715">VELAEMAELDIGLHCCQPDCNQLDFLPICCQGCHRVFCREHASLTLHACPQEFVVPGPACETPPTTSPSNLQREANCAACDRLIAAPIQCAACGAFVCVAHRFSDSHPCERWQRPVGEQDPAAAVSKSKLSDDLLEQLRQADSRKSAEPAKPHRLRQPGQERKERQLALMKLRLSAVGDKSVPQADRVYFMVQPDIQKQQQQPLPVFFSRHWPVGKATDSLAARLGVPPVRKLQQQQSTADQRLSLLPLAGADSNSMPGAPLPAGDSLATCLQRGNFAEGDRLLLTYWPSVPDLLAVCS</sequence>
<evidence type="ECO:0000256" key="1">
    <source>
        <dbReference type="ARBA" id="ARBA00022723"/>
    </source>
</evidence>
<comment type="caution">
    <text evidence="7">The sequence shown here is derived from an EMBL/GenBank/DDBJ whole genome shotgun (WGS) entry which is preliminary data.</text>
</comment>
<evidence type="ECO:0000259" key="6">
    <source>
        <dbReference type="PROSITE" id="PS51039"/>
    </source>
</evidence>
<dbReference type="Pfam" id="PF01428">
    <property type="entry name" value="zf-AN1"/>
    <property type="match status" value="1"/>
</dbReference>
<proteinExistence type="predicted"/>
<dbReference type="GO" id="GO:0008270">
    <property type="term" value="F:zinc ion binding"/>
    <property type="evidence" value="ECO:0007669"/>
    <property type="project" value="UniProtKB-KW"/>
</dbReference>